<feature type="region of interest" description="Disordered" evidence="15">
    <location>
        <begin position="844"/>
        <end position="868"/>
    </location>
</feature>
<evidence type="ECO:0000256" key="7">
    <source>
        <dbReference type="ARBA" id="ARBA00022640"/>
    </source>
</evidence>
<dbReference type="AlphaFoldDB" id="A0A0D9WAM5"/>
<evidence type="ECO:0000259" key="16">
    <source>
        <dbReference type="PROSITE" id="PS51184"/>
    </source>
</evidence>
<dbReference type="EnsemblPlants" id="LPERR04G23750.1">
    <property type="protein sequence ID" value="LPERR04G23750.1"/>
    <property type="gene ID" value="LPERR04G23750"/>
</dbReference>
<dbReference type="PROSITE" id="PS51987">
    <property type="entry name" value="GS_CATALYTIC"/>
    <property type="match status" value="1"/>
</dbReference>
<proteinExistence type="inferred from homology"/>
<dbReference type="eggNOG" id="KOG3706">
    <property type="taxonomic scope" value="Eukaryota"/>
</dbReference>
<dbReference type="SUPFAM" id="SSF54368">
    <property type="entry name" value="Glutamine synthetase, N-terminal domain"/>
    <property type="match status" value="1"/>
</dbReference>
<sequence length="1180" mass="130141">MKKRKRRGDEATAAFDRRVFPILLAAAATGARTTSGTQPGADSSTIAARLLRRLLSRSPSSLISPLPSSLVAVLPLLLASRSASVAALSCEVLGAAALQSMEASEVLASDAAIADGLGRALRNGRQRVAKAACNAIMDLSASAVGRGRLAGSAVLPSILSTESSKNTCKAHKTFCLIVDTVVLMVNSCQVDNLYNLQQDLVRKILPLLYKIWRKVGTLELKSDCINSKNQLQSREHEISEAIFRISMNTPYASHLEPGEIRRSIFGQWVSDYENFLLNCWEKSTYLHTRKHKNLEKDCVFASLLSEFDPKTPDTIIQSLVNGVVSCPAISSDELDISSFLHDVQGTLGAAVKYRQDIRVVRTCDQFDQTSRGYGVEEHFFDDGMTFQDSDAFVAECKDAFKNGFSVALRGVEFRSEKIASIASAMADLFGQPSVGANIYFSPPRSQGLARHYDDHCVLVWQLLGRKKWMVWPNAKLILPRLYEPFESLDDSVDDSSGRVEVLHEGDIMYVPRGFVHEAHTDIDVGEFHANSTADCSLHLTLAIEVEPPFEWEGFTHMALHCWTEKHQSYQFGKSKVEEQTSLFALLLHVAIRLLSRDDAIFRKACMVAAKLPLSSSCTTTHLEALRSNQRSVFDEIIKKIDKSCNFKEALTCIELAVEKGNDEPFQWMCWLRHLPRHEAADDKVDFCNILGALEELLDAVSCNLEQSFAEFTDFKSKFCGFVVYEDACIEQLGISTLGGCWHCMEDMKAVVPAMQCQVGVRGKAAVRARPAAAGVGGRVWGVRRSGRGMSGFKVMAVSTESTGVVTRLEQLLNMDTTPFTDKIIAEYIWVGGSGIDLRSKSRTISKPVEDPSELPKWNYDGSSTGQAPGEDSEVILYPQAIFKDPFRGGNHILVMCDTYTPAGEPIPTNKRNRAAQIFSDPKVVNQVPWFGIEQEYTLLQTSVNWPLGWPVGGYPGPQGPYYCAVGSDKSFGRDISDAHYKACLYAGINISGTNGEVMPGQWEYQVGPSVGIEAGDHIWMSRYILERITEQAGVVLTLDPKPIQGDWNGAGCHTNYSTKSMREDGGFEVIKKAILNLSLRHDLHISAYGEGNERRLTGLHETASIDNFSWGVANRGCSIRVGRDTEAKGKGYLEDRRPASNMDPYVVTALLAETTILWEPTLEAEALAAKKLALKFVSFA</sequence>
<evidence type="ECO:0000256" key="3">
    <source>
        <dbReference type="ARBA" id="ARBA00011823"/>
    </source>
</evidence>
<dbReference type="PANTHER" id="PTHR20852:SF118">
    <property type="entry name" value="GLUTAMINE SYNTHETASE, CHLOROPLASTIC_MITOCHONDRIAL"/>
    <property type="match status" value="1"/>
</dbReference>
<accession>A0A0D9WAM5</accession>
<reference evidence="19" key="3">
    <citation type="submission" date="2015-04" db="UniProtKB">
        <authorList>
            <consortium name="EnsemblPlants"/>
        </authorList>
    </citation>
    <scope>IDENTIFICATION</scope>
</reference>
<dbReference type="GO" id="GO:0005524">
    <property type="term" value="F:ATP binding"/>
    <property type="evidence" value="ECO:0007669"/>
    <property type="project" value="UniProtKB-KW"/>
</dbReference>
<dbReference type="Gene3D" id="3.30.590.10">
    <property type="entry name" value="Glutamine synthetase/guanido kinase, catalytic domain"/>
    <property type="match status" value="1"/>
</dbReference>
<dbReference type="Pfam" id="PF08007">
    <property type="entry name" value="JmjC_2"/>
    <property type="match status" value="1"/>
</dbReference>
<evidence type="ECO:0000256" key="4">
    <source>
        <dbReference type="ARBA" id="ARBA00012937"/>
    </source>
</evidence>
<dbReference type="GO" id="GO:0004356">
    <property type="term" value="F:glutamine synthetase activity"/>
    <property type="evidence" value="ECO:0007669"/>
    <property type="project" value="UniProtKB-EC"/>
</dbReference>
<protein>
    <recommendedName>
        <fullName evidence="4 14">Glutamine synthetase</fullName>
        <ecNumber evidence="4 14">6.3.1.2</ecNumber>
    </recommendedName>
</protein>
<keyword evidence="5" id="KW-0150">Chloroplast</keyword>
<feature type="domain" description="GS beta-grasp" evidence="17">
    <location>
        <begin position="823"/>
        <end position="903"/>
    </location>
</feature>
<dbReference type="SUPFAM" id="SSF48371">
    <property type="entry name" value="ARM repeat"/>
    <property type="match status" value="1"/>
</dbReference>
<evidence type="ECO:0000256" key="6">
    <source>
        <dbReference type="ARBA" id="ARBA00022598"/>
    </source>
</evidence>
<dbReference type="GO" id="GO:0006542">
    <property type="term" value="P:glutamine biosynthetic process"/>
    <property type="evidence" value="ECO:0007669"/>
    <property type="project" value="InterPro"/>
</dbReference>
<reference evidence="19 20" key="1">
    <citation type="submission" date="2012-08" db="EMBL/GenBank/DDBJ databases">
        <title>Oryza genome evolution.</title>
        <authorList>
            <person name="Wing R.A."/>
        </authorList>
    </citation>
    <scope>NUCLEOTIDE SEQUENCE</scope>
</reference>
<dbReference type="Gene3D" id="3.10.20.70">
    <property type="entry name" value="Glutamine synthetase, N-terminal domain"/>
    <property type="match status" value="1"/>
</dbReference>
<dbReference type="InterPro" id="IPR008147">
    <property type="entry name" value="Gln_synt_N"/>
</dbReference>
<evidence type="ECO:0000256" key="13">
    <source>
        <dbReference type="RuleBase" id="RU000384"/>
    </source>
</evidence>
<dbReference type="PROSITE" id="PS00181">
    <property type="entry name" value="GLNA_ATP"/>
    <property type="match status" value="1"/>
</dbReference>
<dbReference type="InterPro" id="IPR014746">
    <property type="entry name" value="Gln_synth/guanido_kin_cat_dom"/>
</dbReference>
<comment type="subcellular location">
    <subcellularLocation>
        <location evidence="1">Plastid</location>
        <location evidence="1">Chloroplast</location>
    </subcellularLocation>
</comment>
<dbReference type="SUPFAM" id="SSF55931">
    <property type="entry name" value="Glutamine synthetase/guanido kinase"/>
    <property type="match status" value="1"/>
</dbReference>
<dbReference type="STRING" id="77586.A0A0D9WAM5"/>
<evidence type="ECO:0000256" key="1">
    <source>
        <dbReference type="ARBA" id="ARBA00004229"/>
    </source>
</evidence>
<comment type="catalytic activity">
    <reaction evidence="11">
        <text>L-glutamate + NH4(+) + ATP = L-glutamine + ADP + phosphate + H(+)</text>
        <dbReference type="Rhea" id="RHEA:16169"/>
        <dbReference type="ChEBI" id="CHEBI:15378"/>
        <dbReference type="ChEBI" id="CHEBI:28938"/>
        <dbReference type="ChEBI" id="CHEBI:29985"/>
        <dbReference type="ChEBI" id="CHEBI:30616"/>
        <dbReference type="ChEBI" id="CHEBI:43474"/>
        <dbReference type="ChEBI" id="CHEBI:58359"/>
        <dbReference type="ChEBI" id="CHEBI:456216"/>
        <dbReference type="EC" id="6.3.1.2"/>
    </reaction>
    <physiologicalReaction direction="left-to-right" evidence="11">
        <dbReference type="Rhea" id="RHEA:16170"/>
    </physiologicalReaction>
</comment>
<evidence type="ECO:0000256" key="5">
    <source>
        <dbReference type="ARBA" id="ARBA00022528"/>
    </source>
</evidence>
<dbReference type="FunFam" id="3.10.20.70:FF:000003">
    <property type="entry name" value="Glutamine synthetase, chloroplastic"/>
    <property type="match status" value="1"/>
</dbReference>
<dbReference type="eggNOG" id="KOG0683">
    <property type="taxonomic scope" value="Eukaryota"/>
</dbReference>
<dbReference type="PROSITE" id="PS51184">
    <property type="entry name" value="JMJC"/>
    <property type="match status" value="1"/>
</dbReference>
<keyword evidence="8 14" id="KW-0547">Nucleotide-binding</keyword>
<evidence type="ECO:0000259" key="17">
    <source>
        <dbReference type="PROSITE" id="PS51986"/>
    </source>
</evidence>
<evidence type="ECO:0000256" key="2">
    <source>
        <dbReference type="ARBA" id="ARBA00009897"/>
    </source>
</evidence>
<dbReference type="InterPro" id="IPR027302">
    <property type="entry name" value="Gln_synth_N_conserv_site"/>
</dbReference>
<evidence type="ECO:0000313" key="20">
    <source>
        <dbReference type="Proteomes" id="UP000032180"/>
    </source>
</evidence>
<dbReference type="PROSITE" id="PS51986">
    <property type="entry name" value="GS_BETA_GRASP"/>
    <property type="match status" value="1"/>
</dbReference>
<dbReference type="InterPro" id="IPR008146">
    <property type="entry name" value="Gln_synth_cat_dom"/>
</dbReference>
<dbReference type="SMART" id="SM01230">
    <property type="entry name" value="Gln-synt_C"/>
    <property type="match status" value="1"/>
</dbReference>
<feature type="domain" description="GS catalytic" evidence="18">
    <location>
        <begin position="907"/>
        <end position="1180"/>
    </location>
</feature>
<dbReference type="FunFam" id="3.30.590.10:FF:000004">
    <property type="entry name" value="Glutamine synthetase"/>
    <property type="match status" value="1"/>
</dbReference>
<evidence type="ECO:0000256" key="8">
    <source>
        <dbReference type="ARBA" id="ARBA00022741"/>
    </source>
</evidence>
<name>A0A0D9WAM5_9ORYZ</name>
<evidence type="ECO:0000256" key="12">
    <source>
        <dbReference type="PROSITE-ProRule" id="PRU01330"/>
    </source>
</evidence>
<comment type="subunit">
    <text evidence="3">Homooctamer.</text>
</comment>
<comment type="similarity">
    <text evidence="2 12 13">Belongs to the glutamine synthetase family.</text>
</comment>
<dbReference type="InterPro" id="IPR016024">
    <property type="entry name" value="ARM-type_fold"/>
</dbReference>
<dbReference type="InterPro" id="IPR036651">
    <property type="entry name" value="Gln_synt_N_sf"/>
</dbReference>
<organism evidence="19 20">
    <name type="scientific">Leersia perrieri</name>
    <dbReference type="NCBI Taxonomy" id="77586"/>
    <lineage>
        <taxon>Eukaryota</taxon>
        <taxon>Viridiplantae</taxon>
        <taxon>Streptophyta</taxon>
        <taxon>Embryophyta</taxon>
        <taxon>Tracheophyta</taxon>
        <taxon>Spermatophyta</taxon>
        <taxon>Magnoliopsida</taxon>
        <taxon>Liliopsida</taxon>
        <taxon>Poales</taxon>
        <taxon>Poaceae</taxon>
        <taxon>BOP clade</taxon>
        <taxon>Oryzoideae</taxon>
        <taxon>Oryzeae</taxon>
        <taxon>Oryzinae</taxon>
        <taxon>Leersia</taxon>
    </lineage>
</organism>
<dbReference type="Pfam" id="PF00120">
    <property type="entry name" value="Gln-synt_C"/>
    <property type="match status" value="1"/>
</dbReference>
<dbReference type="SUPFAM" id="SSF51197">
    <property type="entry name" value="Clavaminate synthase-like"/>
    <property type="match status" value="1"/>
</dbReference>
<dbReference type="Proteomes" id="UP000032180">
    <property type="component" value="Chromosome 4"/>
</dbReference>
<dbReference type="EC" id="6.3.1.2" evidence="4 14"/>
<evidence type="ECO:0000256" key="10">
    <source>
        <dbReference type="ARBA" id="ARBA00022946"/>
    </source>
</evidence>
<feature type="domain" description="JmjC" evidence="16">
    <location>
        <begin position="382"/>
        <end position="548"/>
    </location>
</feature>
<dbReference type="Gene3D" id="2.60.120.650">
    <property type="entry name" value="Cupin"/>
    <property type="match status" value="1"/>
</dbReference>
<keyword evidence="7" id="KW-0934">Plastid</keyword>
<dbReference type="PANTHER" id="PTHR20852">
    <property type="entry name" value="GLUTAMINE SYNTHETASE"/>
    <property type="match status" value="1"/>
</dbReference>
<dbReference type="InterPro" id="IPR003347">
    <property type="entry name" value="JmjC_dom"/>
</dbReference>
<dbReference type="InterPro" id="IPR050292">
    <property type="entry name" value="Glutamine_Synthetase"/>
</dbReference>
<dbReference type="Gramene" id="LPERR04G23750.1">
    <property type="protein sequence ID" value="LPERR04G23750.1"/>
    <property type="gene ID" value="LPERR04G23750"/>
</dbReference>
<keyword evidence="6 14" id="KW-0436">Ligase</keyword>
<dbReference type="PROSITE" id="PS00180">
    <property type="entry name" value="GLNA_1"/>
    <property type="match status" value="1"/>
</dbReference>
<keyword evidence="10" id="KW-0809">Transit peptide</keyword>
<evidence type="ECO:0000256" key="14">
    <source>
        <dbReference type="RuleBase" id="RU004356"/>
    </source>
</evidence>
<evidence type="ECO:0000259" key="18">
    <source>
        <dbReference type="PROSITE" id="PS51987"/>
    </source>
</evidence>
<keyword evidence="9 14" id="KW-0067">ATP-binding</keyword>
<evidence type="ECO:0000256" key="15">
    <source>
        <dbReference type="SAM" id="MobiDB-lite"/>
    </source>
</evidence>
<evidence type="ECO:0000256" key="9">
    <source>
        <dbReference type="ARBA" id="ARBA00022840"/>
    </source>
</evidence>
<dbReference type="GO" id="GO:0009507">
    <property type="term" value="C:chloroplast"/>
    <property type="evidence" value="ECO:0007669"/>
    <property type="project" value="UniProtKB-SubCell"/>
</dbReference>
<dbReference type="InterPro" id="IPR027303">
    <property type="entry name" value="Gln_synth_gly_rich_site"/>
</dbReference>
<reference evidence="20" key="2">
    <citation type="submission" date="2013-12" db="EMBL/GenBank/DDBJ databases">
        <authorList>
            <person name="Yu Y."/>
            <person name="Lee S."/>
            <person name="de Baynast K."/>
            <person name="Wissotski M."/>
            <person name="Liu L."/>
            <person name="Talag J."/>
            <person name="Goicoechea J."/>
            <person name="Angelova A."/>
            <person name="Jetty R."/>
            <person name="Kudrna D."/>
            <person name="Golser W."/>
            <person name="Rivera L."/>
            <person name="Zhang J."/>
            <person name="Wing R."/>
        </authorList>
    </citation>
    <scope>NUCLEOTIDE SEQUENCE</scope>
</reference>
<dbReference type="HOGENOM" id="CLU_008119_0_0_1"/>
<evidence type="ECO:0000256" key="11">
    <source>
        <dbReference type="ARBA" id="ARBA00050636"/>
    </source>
</evidence>
<evidence type="ECO:0000313" key="19">
    <source>
        <dbReference type="EnsemblPlants" id="LPERR04G23750.1"/>
    </source>
</evidence>
<keyword evidence="20" id="KW-1185">Reference proteome</keyword>